<keyword evidence="3" id="KW-1185">Reference proteome</keyword>
<sequence length="405" mass="43668">MVGKGDGQNVSNVAVPNDALIASGSGGQAMISNSAPLLGFRVLEFAGIGPGPFCGMLLADLGATVVRVDRAIDGDKKDDRELQERYLSDVMGRSKLSIDLNLKDPASRGVLEELIAKSDVLLEGYRPGVMERLELGPLDVEKINPTMIYARMTGWGQSGPLSARAGHDMNYISLAGILSMIGPFEAEPVIPLNLVGDFGGGGMFMAFSIAAALAGRASEERFMVIDTAMFEGAATLASMIFGMRSNGSWIDERDSNLLDGGAPFYSIYRCKDGGYVGVGALEPQFYATLIDRLGQSENELFSKQYDKATWPAMRSAFSEIFLGQNRSYFEELLGDIDACTFGVFTPSEAIDHPHSRFRGSFSEVGGVSQPSPGPIFNATRPSVPGLPPYPGRDREKIMEIFQIQR</sequence>
<dbReference type="PATRIC" id="fig|1280514.3.peg.2906"/>
<dbReference type="Proteomes" id="UP000032360">
    <property type="component" value="Unassembled WGS sequence"/>
</dbReference>
<protein>
    <submittedName>
        <fullName evidence="2">Formyl-coenzyme A transferase</fullName>
        <ecNumber evidence="2">2.8.3.16</ecNumber>
    </submittedName>
</protein>
<dbReference type="PANTHER" id="PTHR48228">
    <property type="entry name" value="SUCCINYL-COA--D-CITRAMALATE COA-TRANSFERASE"/>
    <property type="match status" value="1"/>
</dbReference>
<proteinExistence type="predicted"/>
<accession>A0A0D8HG82</accession>
<name>A0A0D8HG82_9ACTN</name>
<dbReference type="GO" id="GO:0033608">
    <property type="term" value="F:formyl-CoA transferase activity"/>
    <property type="evidence" value="ECO:0007669"/>
    <property type="project" value="UniProtKB-EC"/>
</dbReference>
<dbReference type="Pfam" id="PF02515">
    <property type="entry name" value="CoA_transf_3"/>
    <property type="match status" value="1"/>
</dbReference>
<dbReference type="Gene3D" id="3.40.50.10540">
    <property type="entry name" value="Crotonobetainyl-coa:carnitine coa-transferase, domain 1"/>
    <property type="match status" value="1"/>
</dbReference>
<feature type="region of interest" description="Disordered" evidence="1">
    <location>
        <begin position="372"/>
        <end position="391"/>
    </location>
</feature>
<dbReference type="OrthoDB" id="9797653at2"/>
<dbReference type="STRING" id="1280514.AXFE_22160"/>
<dbReference type="Gene3D" id="3.30.1540.10">
    <property type="entry name" value="formyl-coa transferase, domain 3"/>
    <property type="match status" value="1"/>
</dbReference>
<dbReference type="AlphaFoldDB" id="A0A0D8HG82"/>
<dbReference type="EMBL" id="JXYS01000070">
    <property type="protein sequence ID" value="KJF16933.1"/>
    <property type="molecule type" value="Genomic_DNA"/>
</dbReference>
<dbReference type="InterPro" id="IPR044855">
    <property type="entry name" value="CoA-Trfase_III_dom3_sf"/>
</dbReference>
<dbReference type="EC" id="2.8.3.16" evidence="2"/>
<comment type="caution">
    <text evidence="2">The sequence shown here is derived from an EMBL/GenBank/DDBJ whole genome shotgun (WGS) entry which is preliminary data.</text>
</comment>
<dbReference type="RefSeq" id="WP_052605840.1">
    <property type="nucleotide sequence ID" value="NZ_JXYS01000070.1"/>
</dbReference>
<dbReference type="InterPro" id="IPR050509">
    <property type="entry name" value="CoA-transferase_III"/>
</dbReference>
<evidence type="ECO:0000313" key="3">
    <source>
        <dbReference type="Proteomes" id="UP000032360"/>
    </source>
</evidence>
<dbReference type="InterPro" id="IPR003673">
    <property type="entry name" value="CoA-Trfase_fam_III"/>
</dbReference>
<dbReference type="PANTHER" id="PTHR48228:SF5">
    <property type="entry name" value="ALPHA-METHYLACYL-COA RACEMASE"/>
    <property type="match status" value="1"/>
</dbReference>
<reference evidence="2 3" key="1">
    <citation type="submission" date="2015-01" db="EMBL/GenBank/DDBJ databases">
        <title>Draft genome of the acidophilic iron oxidizer Acidithrix ferrooxidans strain Py-F3.</title>
        <authorList>
            <person name="Poehlein A."/>
            <person name="Eisen S."/>
            <person name="Schloemann M."/>
            <person name="Johnson B.D."/>
            <person name="Daniel R."/>
            <person name="Muehling M."/>
        </authorList>
    </citation>
    <scope>NUCLEOTIDE SEQUENCE [LARGE SCALE GENOMIC DNA]</scope>
    <source>
        <strain evidence="2 3">Py-F3</strain>
    </source>
</reference>
<dbReference type="SUPFAM" id="SSF89796">
    <property type="entry name" value="CoA-transferase family III (CaiB/BaiF)"/>
    <property type="match status" value="1"/>
</dbReference>
<gene>
    <name evidence="2" type="primary">frc</name>
    <name evidence="2" type="ORF">AXFE_22160</name>
</gene>
<evidence type="ECO:0000256" key="1">
    <source>
        <dbReference type="SAM" id="MobiDB-lite"/>
    </source>
</evidence>
<organism evidence="2 3">
    <name type="scientific">Acidithrix ferrooxidans</name>
    <dbReference type="NCBI Taxonomy" id="1280514"/>
    <lineage>
        <taxon>Bacteria</taxon>
        <taxon>Bacillati</taxon>
        <taxon>Actinomycetota</taxon>
        <taxon>Acidimicrobiia</taxon>
        <taxon>Acidimicrobiales</taxon>
        <taxon>Acidimicrobiaceae</taxon>
        <taxon>Acidithrix</taxon>
    </lineage>
</organism>
<keyword evidence="2" id="KW-0808">Transferase</keyword>
<evidence type="ECO:0000313" key="2">
    <source>
        <dbReference type="EMBL" id="KJF16933.1"/>
    </source>
</evidence>
<dbReference type="InterPro" id="IPR023606">
    <property type="entry name" value="CoA-Trfase_III_dom_1_sf"/>
</dbReference>